<evidence type="ECO:0000256" key="1">
    <source>
        <dbReference type="PIRNR" id="PIRNR016789"/>
    </source>
</evidence>
<keyword evidence="1" id="KW-1003">Cell membrane</keyword>
<sequence length="142" mass="16275">MQPTHQPRFSQLRWFWLLLTWCCIALALLGVMLPGLPTTVFVLIAAWSASRCSPRLHQWLRQHRLLGPSLHHWEQGGYIDRRTKWLASFGMMTALIIVLVSIEQPLLITIIMLLIAFGAGVVWTRPEPCPKISRQKLPRNSA</sequence>
<dbReference type="PANTHER" id="PTHR35813:SF1">
    <property type="entry name" value="INNER MEMBRANE PROTEIN YBAN"/>
    <property type="match status" value="1"/>
</dbReference>
<dbReference type="PIRSF" id="PIRSF016789">
    <property type="entry name" value="DUF454"/>
    <property type="match status" value="1"/>
</dbReference>
<dbReference type="Pfam" id="PF04304">
    <property type="entry name" value="DUF454"/>
    <property type="match status" value="1"/>
</dbReference>
<keyword evidence="2" id="KW-0812">Transmembrane</keyword>
<gene>
    <name evidence="3" type="ORF">SAMN04487964_12024</name>
</gene>
<proteinExistence type="predicted"/>
<organism evidence="3 4">
    <name type="scientific">Marinobacterium sediminicola</name>
    <dbReference type="NCBI Taxonomy" id="518898"/>
    <lineage>
        <taxon>Bacteria</taxon>
        <taxon>Pseudomonadati</taxon>
        <taxon>Pseudomonadota</taxon>
        <taxon>Gammaproteobacteria</taxon>
        <taxon>Oceanospirillales</taxon>
        <taxon>Oceanospirillaceae</taxon>
        <taxon>Marinobacterium</taxon>
    </lineage>
</organism>
<feature type="transmembrane region" description="Helical" evidence="2">
    <location>
        <begin position="108"/>
        <end position="126"/>
    </location>
</feature>
<dbReference type="InterPro" id="IPR007401">
    <property type="entry name" value="DUF454"/>
</dbReference>
<keyword evidence="4" id="KW-1185">Reference proteome</keyword>
<evidence type="ECO:0000256" key="2">
    <source>
        <dbReference type="SAM" id="Phobius"/>
    </source>
</evidence>
<comment type="caution">
    <text evidence="3">The sequence shown here is derived from an EMBL/GenBank/DDBJ whole genome shotgun (WGS) entry which is preliminary data.</text>
</comment>
<protein>
    <recommendedName>
        <fullName evidence="1">Inner membrane protein</fullName>
    </recommendedName>
</protein>
<evidence type="ECO:0000313" key="3">
    <source>
        <dbReference type="EMBL" id="SMR78302.1"/>
    </source>
</evidence>
<feature type="transmembrane region" description="Helical" evidence="2">
    <location>
        <begin position="14"/>
        <end position="47"/>
    </location>
</feature>
<dbReference type="Proteomes" id="UP001159257">
    <property type="component" value="Unassembled WGS sequence"/>
</dbReference>
<comment type="subcellular location">
    <subcellularLocation>
        <location evidence="1">Cell inner membrane</location>
        <topology evidence="1">Multi-pass membrane protein</topology>
    </subcellularLocation>
</comment>
<feature type="transmembrane region" description="Helical" evidence="2">
    <location>
        <begin position="85"/>
        <end position="102"/>
    </location>
</feature>
<keyword evidence="2" id="KW-1133">Transmembrane helix</keyword>
<reference evidence="3 4" key="1">
    <citation type="submission" date="2017-05" db="EMBL/GenBank/DDBJ databases">
        <authorList>
            <person name="Varghese N."/>
            <person name="Submissions S."/>
        </authorList>
    </citation>
    <scope>NUCLEOTIDE SEQUENCE [LARGE SCALE GENOMIC DNA]</scope>
    <source>
        <strain evidence="3 4">CGMCC 1.7287</strain>
    </source>
</reference>
<dbReference type="PANTHER" id="PTHR35813">
    <property type="entry name" value="INNER MEMBRANE PROTEIN YBAN"/>
    <property type="match status" value="1"/>
</dbReference>
<evidence type="ECO:0000313" key="4">
    <source>
        <dbReference type="Proteomes" id="UP001159257"/>
    </source>
</evidence>
<accession>A0ABY1S3T1</accession>
<keyword evidence="1" id="KW-0997">Cell inner membrane</keyword>
<name>A0ABY1S3T1_9GAMM</name>
<keyword evidence="1 2" id="KW-0472">Membrane</keyword>
<dbReference type="RefSeq" id="WP_239040799.1">
    <property type="nucleotide sequence ID" value="NZ_BAAAEY010000017.1"/>
</dbReference>
<dbReference type="EMBL" id="FXWV01000020">
    <property type="protein sequence ID" value="SMR78302.1"/>
    <property type="molecule type" value="Genomic_DNA"/>
</dbReference>